<feature type="compositionally biased region" description="Polar residues" evidence="1">
    <location>
        <begin position="234"/>
        <end position="251"/>
    </location>
</feature>
<evidence type="ECO:0000313" key="3">
    <source>
        <dbReference type="Proteomes" id="UP001470230"/>
    </source>
</evidence>
<dbReference type="EMBL" id="JAPFFF010000004">
    <property type="protein sequence ID" value="KAK8892163.1"/>
    <property type="molecule type" value="Genomic_DNA"/>
</dbReference>
<comment type="caution">
    <text evidence="2">The sequence shown here is derived from an EMBL/GenBank/DDBJ whole genome shotgun (WGS) entry which is preliminary data.</text>
</comment>
<feature type="compositionally biased region" description="Low complexity" evidence="1">
    <location>
        <begin position="267"/>
        <end position="290"/>
    </location>
</feature>
<feature type="compositionally biased region" description="Low complexity" evidence="1">
    <location>
        <begin position="733"/>
        <end position="742"/>
    </location>
</feature>
<feature type="compositionally biased region" description="Polar residues" evidence="1">
    <location>
        <begin position="216"/>
        <end position="227"/>
    </location>
</feature>
<feature type="compositionally biased region" description="Polar residues" evidence="1">
    <location>
        <begin position="786"/>
        <end position="798"/>
    </location>
</feature>
<gene>
    <name evidence="2" type="ORF">M9Y10_029386</name>
</gene>
<proteinExistence type="predicted"/>
<name>A0ABR2KLY0_9EUKA</name>
<feature type="region of interest" description="Disordered" evidence="1">
    <location>
        <begin position="693"/>
        <end position="798"/>
    </location>
</feature>
<feature type="compositionally biased region" description="Low complexity" evidence="1">
    <location>
        <begin position="587"/>
        <end position="597"/>
    </location>
</feature>
<feature type="compositionally biased region" description="Low complexity" evidence="1">
    <location>
        <begin position="629"/>
        <end position="655"/>
    </location>
</feature>
<feature type="region of interest" description="Disordered" evidence="1">
    <location>
        <begin position="846"/>
        <end position="910"/>
    </location>
</feature>
<feature type="compositionally biased region" description="Basic and acidic residues" evidence="1">
    <location>
        <begin position="693"/>
        <end position="708"/>
    </location>
</feature>
<dbReference type="Proteomes" id="UP001470230">
    <property type="component" value="Unassembled WGS sequence"/>
</dbReference>
<feature type="region of interest" description="Disordered" evidence="1">
    <location>
        <begin position="522"/>
        <end position="657"/>
    </location>
</feature>
<accession>A0ABR2KLY0</accession>
<feature type="compositionally biased region" description="Low complexity" evidence="1">
    <location>
        <begin position="390"/>
        <end position="422"/>
    </location>
</feature>
<evidence type="ECO:0000313" key="2">
    <source>
        <dbReference type="EMBL" id="KAK8892163.1"/>
    </source>
</evidence>
<reference evidence="2 3" key="1">
    <citation type="submission" date="2024-04" db="EMBL/GenBank/DDBJ databases">
        <title>Tritrichomonas musculus Genome.</title>
        <authorList>
            <person name="Alves-Ferreira E."/>
            <person name="Grigg M."/>
            <person name="Lorenzi H."/>
            <person name="Galac M."/>
        </authorList>
    </citation>
    <scope>NUCLEOTIDE SEQUENCE [LARGE SCALE GENOMIC DNA]</scope>
    <source>
        <strain evidence="2 3">EAF2021</strain>
    </source>
</reference>
<organism evidence="2 3">
    <name type="scientific">Tritrichomonas musculus</name>
    <dbReference type="NCBI Taxonomy" id="1915356"/>
    <lineage>
        <taxon>Eukaryota</taxon>
        <taxon>Metamonada</taxon>
        <taxon>Parabasalia</taxon>
        <taxon>Tritrichomonadida</taxon>
        <taxon>Tritrichomonadidae</taxon>
        <taxon>Tritrichomonas</taxon>
    </lineage>
</organism>
<feature type="compositionally biased region" description="Polar residues" evidence="1">
    <location>
        <begin position="846"/>
        <end position="856"/>
    </location>
</feature>
<sequence length="910" mass="104319">MKKFSRKSRGKNTKKVQDEIYKPSVEEEFIRSFSGSDVNKAQLITYSNIFHSSANTKSVRKFAFFTKGESKKVRYWMTPKLFIISLNIETPPIDENYFISHKFYDDKYVSFHLNPAACTNMIYFMDKVTDVLSKLEFFNRIILLTDDSNLDPYLYESICKSSIQNYSQFVEFPIAVPCSVEELKQINPSADSESHYSSTPSNVYKLTKEDGQLDYSTTQKSQNQLSEIQDDSESSPSLFISPPSTDESQVNSDFKAAAKMKDMYLQSTSQESAVSVSSSFRSSAGRRSTSVRPRKRNTDNSTNNRANRSSINSRASQNDAENQHSSNTINKKNRNSINSTASTSSRNRRNLSVTQKHRGRGNRNSINSTDNGDESEKANRASARNRRSNRNSINSSINENDINQNHRSNRDSMSNDNNISRRSGSVKKIIVYDNNENIEDNTNEISQNGQRSRRRRNRNSIDNDEYSNKYDMYSTSSRHSKANDNEDDRYDMINTTNIRRTKHRQTRNNEIEIEYDEEDIIQRSSSRHNRNHGNEIKDDRDEENENKYEMYSSSSKNSRHRKNSVHRSNSRNRRSSSTTQKAKAKNNIDINENENVNQTNSPISHTVKNRRRSKSISNTYDGSSHKKNIIGNSNSNINNSNSSNNKRNSFNGNSNNRRKIINYTTDNIDHNYKGSSLMTNTLRLVNSENNLRRNRNEIKETKEAHSEEESSGDNFTFDISNDEIEEMQRKKNSNTNTNDSSTFESRKKNQESVKQVSVLQIQSDGTSSITKTAPDLKMNHNRRKASSYNQSESGNKIVTHQVIRKANSSFHKVVKKTKVRKNLSLDLDEESSFDNPKHALSSLTNSSKYLNENPDNSEFRAINSDDTTSEEEISGSQKNSISNRSNEYDSIDAAVTPLESDSHSSRRRRK</sequence>
<feature type="region of interest" description="Disordered" evidence="1">
    <location>
        <begin position="440"/>
        <end position="491"/>
    </location>
</feature>
<feature type="compositionally biased region" description="Basic residues" evidence="1">
    <location>
        <begin position="557"/>
        <end position="574"/>
    </location>
</feature>
<feature type="compositionally biased region" description="Polar residues" evidence="1">
    <location>
        <begin position="319"/>
        <end position="330"/>
    </location>
</feature>
<feature type="region of interest" description="Disordered" evidence="1">
    <location>
        <begin position="216"/>
        <end position="251"/>
    </location>
</feature>
<feature type="compositionally biased region" description="Low complexity" evidence="1">
    <location>
        <begin position="299"/>
        <end position="318"/>
    </location>
</feature>
<feature type="compositionally biased region" description="Polar residues" evidence="1">
    <location>
        <begin position="752"/>
        <end position="771"/>
    </location>
</feature>
<keyword evidence="3" id="KW-1185">Reference proteome</keyword>
<feature type="compositionally biased region" description="Polar residues" evidence="1">
    <location>
        <begin position="874"/>
        <end position="885"/>
    </location>
</feature>
<protein>
    <submittedName>
        <fullName evidence="2">Uncharacterized protein</fullName>
    </submittedName>
</protein>
<evidence type="ECO:0000256" key="1">
    <source>
        <dbReference type="SAM" id="MobiDB-lite"/>
    </source>
</evidence>
<feature type="compositionally biased region" description="Low complexity" evidence="1">
    <location>
        <begin position="335"/>
        <end position="345"/>
    </location>
</feature>
<feature type="region of interest" description="Disordered" evidence="1">
    <location>
        <begin position="267"/>
        <end position="422"/>
    </location>
</feature>